<dbReference type="EMBL" id="CADCVC010000040">
    <property type="protein sequence ID" value="CAA9428832.1"/>
    <property type="molecule type" value="Genomic_DNA"/>
</dbReference>
<dbReference type="AlphaFoldDB" id="A0A6J4Q0E1"/>
<evidence type="ECO:0000256" key="1">
    <source>
        <dbReference type="SAM" id="MobiDB-lite"/>
    </source>
</evidence>
<feature type="region of interest" description="Disordered" evidence="1">
    <location>
        <begin position="291"/>
        <end position="311"/>
    </location>
</feature>
<protein>
    <submittedName>
        <fullName evidence="2">Uncharacterized protein</fullName>
    </submittedName>
</protein>
<sequence length="367" mass="40748">MLPVGIVTASVFIALGIVVFQPSFIEEVFAERLSARTAGSSFGGAKQPTGETAQDCSGERSSDYQCVQKRYQDLVHGSGVQTAFTQLKGAYETDEFVKSNCHQITHVIGRAAVDLYGDVPESYSQGDNFCWSGYYHGAMEAVVAKIGPDKILDEANDICSSVSDDQKQSFYHYNCVHGLGHGFMGVLENELFESLETCDTLGDRWERESCYSGVFMENIMADINPGTKTKYLRAEEPLYPCNEVGSEYKTQCYMMQTSYALTTVDNDFGKVFELCKTAEDEYRSTCYQSVGRDASGNSSSDPVKTKESCMQGRDDEARSNCVIGAVKDFISYYGSDVQAKEFCESLDTDLRETCLETGEEYYKTFEV</sequence>
<reference evidence="2" key="1">
    <citation type="submission" date="2020-02" db="EMBL/GenBank/DDBJ databases">
        <authorList>
            <person name="Meier V. D."/>
        </authorList>
    </citation>
    <scope>NUCLEOTIDE SEQUENCE</scope>
    <source>
        <strain evidence="2">AVDCRST_MAG80</strain>
    </source>
</reference>
<gene>
    <name evidence="2" type="ORF">AVDCRST_MAG80-426</name>
</gene>
<feature type="region of interest" description="Disordered" evidence="1">
    <location>
        <begin position="39"/>
        <end position="58"/>
    </location>
</feature>
<proteinExistence type="predicted"/>
<name>A0A6J4Q0E1_9ACTN</name>
<organism evidence="2">
    <name type="scientific">uncultured Rubrobacteraceae bacterium</name>
    <dbReference type="NCBI Taxonomy" id="349277"/>
    <lineage>
        <taxon>Bacteria</taxon>
        <taxon>Bacillati</taxon>
        <taxon>Actinomycetota</taxon>
        <taxon>Rubrobacteria</taxon>
        <taxon>Rubrobacterales</taxon>
        <taxon>Rubrobacteraceae</taxon>
        <taxon>environmental samples</taxon>
    </lineage>
</organism>
<accession>A0A6J4Q0E1</accession>
<evidence type="ECO:0000313" key="2">
    <source>
        <dbReference type="EMBL" id="CAA9428832.1"/>
    </source>
</evidence>